<dbReference type="Proteomes" id="UP000013827">
    <property type="component" value="Unassembled WGS sequence"/>
</dbReference>
<accession>A0A0D3IS45</accession>
<dbReference type="EnsemblProtists" id="EOD14080">
    <property type="protein sequence ID" value="EOD14080"/>
    <property type="gene ID" value="EMIHUDRAFT_356723"/>
</dbReference>
<sequence length="296" mass="31095">AMLVEAGVGRADVRMAQCGGFCELAFGCEAAAVHAAQLLDRRAWQGGRLLALPLPEACAKLEVHRRLKALFRRLSSGGAGGRTRDYSPFMSDKWRQRNAHPLHLSVAGSSSIQGDLRGGRHGAGAAGGARRWQCDDWVVVELSAAEFGAQQVRRIIGAVVAAARGSSSEQGAGASLEKHFGGDALPPLAPVEPLWLHSLTLVDGTSLTASEQLDGEVPAQRTDAETAIEHAVIRTAQTPIDEFVRALDADVSLSGATADDGHGSAAGEGEGVYERMRVREGLATLSLTPPGPRVSR</sequence>
<evidence type="ECO:0000313" key="2">
    <source>
        <dbReference type="Proteomes" id="UP000013827"/>
    </source>
</evidence>
<reference evidence="2" key="1">
    <citation type="journal article" date="2013" name="Nature">
        <title>Pan genome of the phytoplankton Emiliania underpins its global distribution.</title>
        <authorList>
            <person name="Read B.A."/>
            <person name="Kegel J."/>
            <person name="Klute M.J."/>
            <person name="Kuo A."/>
            <person name="Lefebvre S.C."/>
            <person name="Maumus F."/>
            <person name="Mayer C."/>
            <person name="Miller J."/>
            <person name="Monier A."/>
            <person name="Salamov A."/>
            <person name="Young J."/>
            <person name="Aguilar M."/>
            <person name="Claverie J.M."/>
            <person name="Frickenhaus S."/>
            <person name="Gonzalez K."/>
            <person name="Herman E.K."/>
            <person name="Lin Y.C."/>
            <person name="Napier J."/>
            <person name="Ogata H."/>
            <person name="Sarno A.F."/>
            <person name="Shmutz J."/>
            <person name="Schroeder D."/>
            <person name="de Vargas C."/>
            <person name="Verret F."/>
            <person name="von Dassow P."/>
            <person name="Valentin K."/>
            <person name="Van de Peer Y."/>
            <person name="Wheeler G."/>
            <person name="Dacks J.B."/>
            <person name="Delwiche C.F."/>
            <person name="Dyhrman S.T."/>
            <person name="Glockner G."/>
            <person name="John U."/>
            <person name="Richards T."/>
            <person name="Worden A.Z."/>
            <person name="Zhang X."/>
            <person name="Grigoriev I.V."/>
            <person name="Allen A.E."/>
            <person name="Bidle K."/>
            <person name="Borodovsky M."/>
            <person name="Bowler C."/>
            <person name="Brownlee C."/>
            <person name="Cock J.M."/>
            <person name="Elias M."/>
            <person name="Gladyshev V.N."/>
            <person name="Groth M."/>
            <person name="Guda C."/>
            <person name="Hadaegh A."/>
            <person name="Iglesias-Rodriguez M.D."/>
            <person name="Jenkins J."/>
            <person name="Jones B.M."/>
            <person name="Lawson T."/>
            <person name="Leese F."/>
            <person name="Lindquist E."/>
            <person name="Lobanov A."/>
            <person name="Lomsadze A."/>
            <person name="Malik S.B."/>
            <person name="Marsh M.E."/>
            <person name="Mackinder L."/>
            <person name="Mock T."/>
            <person name="Mueller-Roeber B."/>
            <person name="Pagarete A."/>
            <person name="Parker M."/>
            <person name="Probert I."/>
            <person name="Quesneville H."/>
            <person name="Raines C."/>
            <person name="Rensing S.A."/>
            <person name="Riano-Pachon D.M."/>
            <person name="Richier S."/>
            <person name="Rokitta S."/>
            <person name="Shiraiwa Y."/>
            <person name="Soanes D.M."/>
            <person name="van der Giezen M."/>
            <person name="Wahlund T.M."/>
            <person name="Williams B."/>
            <person name="Wilson W."/>
            <person name="Wolfe G."/>
            <person name="Wurch L.L."/>
        </authorList>
    </citation>
    <scope>NUCLEOTIDE SEQUENCE</scope>
</reference>
<organism evidence="1 2">
    <name type="scientific">Emiliania huxleyi (strain CCMP1516)</name>
    <dbReference type="NCBI Taxonomy" id="280463"/>
    <lineage>
        <taxon>Eukaryota</taxon>
        <taxon>Haptista</taxon>
        <taxon>Haptophyta</taxon>
        <taxon>Prymnesiophyceae</taxon>
        <taxon>Isochrysidales</taxon>
        <taxon>Noelaerhabdaceae</taxon>
        <taxon>Emiliania</taxon>
    </lineage>
</organism>
<dbReference type="PaxDb" id="2903-EOD14080"/>
<protein>
    <submittedName>
        <fullName evidence="1">Uncharacterized protein</fullName>
    </submittedName>
</protein>
<evidence type="ECO:0000313" key="1">
    <source>
        <dbReference type="EnsemblProtists" id="EOD14080"/>
    </source>
</evidence>
<dbReference type="InterPro" id="IPR020095">
    <property type="entry name" value="PsdUridine_synth_TruA_C"/>
</dbReference>
<dbReference type="GO" id="GO:0009982">
    <property type="term" value="F:pseudouridine synthase activity"/>
    <property type="evidence" value="ECO:0007669"/>
    <property type="project" value="InterPro"/>
</dbReference>
<dbReference type="AlphaFoldDB" id="A0A0D3IS45"/>
<dbReference type="GO" id="GO:0003723">
    <property type="term" value="F:RNA binding"/>
    <property type="evidence" value="ECO:0007669"/>
    <property type="project" value="InterPro"/>
</dbReference>
<dbReference type="HOGENOM" id="CLU_941969_0_0_1"/>
<reference evidence="1" key="2">
    <citation type="submission" date="2024-10" db="UniProtKB">
        <authorList>
            <consortium name="EnsemblProtists"/>
        </authorList>
    </citation>
    <scope>IDENTIFICATION</scope>
</reference>
<name>A0A0D3IS45_EMIH1</name>
<proteinExistence type="predicted"/>
<dbReference type="RefSeq" id="XP_005766509.1">
    <property type="nucleotide sequence ID" value="XM_005766452.1"/>
</dbReference>
<dbReference type="KEGG" id="ehx:EMIHUDRAFT_356723"/>
<dbReference type="Gene3D" id="3.30.70.660">
    <property type="entry name" value="Pseudouridine synthase I, catalytic domain, C-terminal subdomain"/>
    <property type="match status" value="1"/>
</dbReference>
<keyword evidence="2" id="KW-1185">Reference proteome</keyword>
<dbReference type="GeneID" id="17260277"/>